<comment type="caution">
    <text evidence="14">The sequence shown here is derived from an EMBL/GenBank/DDBJ whole genome shotgun (WGS) entry which is preliminary data.</text>
</comment>
<evidence type="ECO:0000256" key="6">
    <source>
        <dbReference type="ARBA" id="ARBA00022692"/>
    </source>
</evidence>
<feature type="transmembrane region" description="Helical" evidence="12">
    <location>
        <begin position="122"/>
        <end position="144"/>
    </location>
</feature>
<evidence type="ECO:0000313" key="15">
    <source>
        <dbReference type="Proteomes" id="UP000661691"/>
    </source>
</evidence>
<keyword evidence="7 12" id="KW-1133">Transmembrane helix</keyword>
<sequence>MELLELSLLLLVIAGTVTAIAKKLNIAYPIALVIVGALVGVTPISGLEELKAFAVKEGVFQFAIIFLFLPALLGEASFKMPFEKLFINKKPILLLAVLSTAISYLIVGFASMHWLGLSVQAAFTFAALMAATDPVSVISIFKSIGVNERLAVIMEGESLINDGLAYVLFIISSTMLLVYLDMGALGIGYGVLEFLKVVCGGLAIGGIFGYVFSKLTRMFDDYPLEILFSIILFYGSFIVAEAFHVSEVIAVVTAALILGNYGSKIGMSATTKLNLNSFWDTLALIANSIVFLMVGLEINRIDWISHTSSIVLAIIIVVVARTLAVYGSVGFVKEISWKWKHVFNWGGLRGSLSIALALSLPLDFPYREKMIVLAFSVVFFSLIVQGLTIKKLVQWLKINSDHPKLQAYEEYVARFQRYQVGINKLNRLKEQAILSPVLHEEMVQAYQEKMEKTRHDIDQLYQENPMLQAEEQLIAQNQMLYDEHEAIEDLEKREIISKQVAERHRLELIEKIEQNQSAIHELEEKM</sequence>
<name>A0A926NDU2_9BACL</name>
<evidence type="ECO:0000256" key="4">
    <source>
        <dbReference type="ARBA" id="ARBA00022449"/>
    </source>
</evidence>
<evidence type="ECO:0000256" key="12">
    <source>
        <dbReference type="SAM" id="Phobius"/>
    </source>
</evidence>
<evidence type="ECO:0000256" key="11">
    <source>
        <dbReference type="ARBA" id="ARBA00023201"/>
    </source>
</evidence>
<evidence type="ECO:0000256" key="9">
    <source>
        <dbReference type="ARBA" id="ARBA00023065"/>
    </source>
</evidence>
<dbReference type="GO" id="GO:0051453">
    <property type="term" value="P:regulation of intracellular pH"/>
    <property type="evidence" value="ECO:0007669"/>
    <property type="project" value="TreeGrafter"/>
</dbReference>
<keyword evidence="3" id="KW-0813">Transport</keyword>
<feature type="transmembrane region" description="Helical" evidence="12">
    <location>
        <begin position="232"/>
        <end position="258"/>
    </location>
</feature>
<keyword evidence="11" id="KW-0739">Sodium transport</keyword>
<dbReference type="PANTHER" id="PTHR10110:SF195">
    <property type="entry name" value="NA(+)_H(+) ANTIPORTER NHAS2"/>
    <property type="match status" value="1"/>
</dbReference>
<evidence type="ECO:0000256" key="7">
    <source>
        <dbReference type="ARBA" id="ARBA00022989"/>
    </source>
</evidence>
<dbReference type="GO" id="GO:0015386">
    <property type="term" value="F:potassium:proton antiporter activity"/>
    <property type="evidence" value="ECO:0007669"/>
    <property type="project" value="TreeGrafter"/>
</dbReference>
<dbReference type="InterPro" id="IPR018422">
    <property type="entry name" value="Cation/H_exchanger_CPA1"/>
</dbReference>
<evidence type="ECO:0000256" key="2">
    <source>
        <dbReference type="ARBA" id="ARBA00007367"/>
    </source>
</evidence>
<dbReference type="Pfam" id="PF00999">
    <property type="entry name" value="Na_H_Exchanger"/>
    <property type="match status" value="1"/>
</dbReference>
<evidence type="ECO:0000313" key="14">
    <source>
        <dbReference type="EMBL" id="MBD1371739.1"/>
    </source>
</evidence>
<keyword evidence="9" id="KW-0406">Ion transport</keyword>
<proteinExistence type="inferred from homology"/>
<evidence type="ECO:0000256" key="5">
    <source>
        <dbReference type="ARBA" id="ARBA00022475"/>
    </source>
</evidence>
<dbReference type="Gene3D" id="6.10.140.1330">
    <property type="match status" value="1"/>
</dbReference>
<keyword evidence="6 12" id="KW-0812">Transmembrane</keyword>
<feature type="transmembrane region" description="Helical" evidence="12">
    <location>
        <begin position="370"/>
        <end position="389"/>
    </location>
</feature>
<keyword evidence="10 12" id="KW-0472">Membrane</keyword>
<organism evidence="14 15">
    <name type="scientific">Polycladospora coralii</name>
    <dbReference type="NCBI Taxonomy" id="2771432"/>
    <lineage>
        <taxon>Bacteria</taxon>
        <taxon>Bacillati</taxon>
        <taxon>Bacillota</taxon>
        <taxon>Bacilli</taxon>
        <taxon>Bacillales</taxon>
        <taxon>Thermoactinomycetaceae</taxon>
        <taxon>Polycladospora</taxon>
    </lineage>
</organism>
<dbReference type="Proteomes" id="UP000661691">
    <property type="component" value="Unassembled WGS sequence"/>
</dbReference>
<dbReference type="InterPro" id="IPR006153">
    <property type="entry name" value="Cation/H_exchanger_TM"/>
</dbReference>
<feature type="transmembrane region" description="Helical" evidence="12">
    <location>
        <begin position="343"/>
        <end position="364"/>
    </location>
</feature>
<comment type="similarity">
    <text evidence="2">Belongs to the monovalent cation:proton antiporter 1 (CPA1) transporter (TC 2.A.36) family.</text>
</comment>
<keyword evidence="5" id="KW-1003">Cell membrane</keyword>
<dbReference type="RefSeq" id="WP_191138382.1">
    <property type="nucleotide sequence ID" value="NZ_JACXAG020000001.1"/>
</dbReference>
<evidence type="ECO:0000256" key="1">
    <source>
        <dbReference type="ARBA" id="ARBA00004651"/>
    </source>
</evidence>
<feature type="domain" description="Cation/H+ exchanger transmembrane" evidence="13">
    <location>
        <begin position="11"/>
        <end position="395"/>
    </location>
</feature>
<feature type="transmembrane region" description="Helical" evidence="12">
    <location>
        <begin position="278"/>
        <end position="298"/>
    </location>
</feature>
<dbReference type="GO" id="GO:0098719">
    <property type="term" value="P:sodium ion import across plasma membrane"/>
    <property type="evidence" value="ECO:0007669"/>
    <property type="project" value="TreeGrafter"/>
</dbReference>
<dbReference type="GO" id="GO:0005886">
    <property type="term" value="C:plasma membrane"/>
    <property type="evidence" value="ECO:0007669"/>
    <property type="project" value="UniProtKB-SubCell"/>
</dbReference>
<feature type="transmembrane region" description="Helical" evidence="12">
    <location>
        <begin position="310"/>
        <end position="331"/>
    </location>
</feature>
<feature type="transmembrane region" description="Helical" evidence="12">
    <location>
        <begin position="59"/>
        <end position="80"/>
    </location>
</feature>
<dbReference type="GO" id="GO:0015385">
    <property type="term" value="F:sodium:proton antiporter activity"/>
    <property type="evidence" value="ECO:0007669"/>
    <property type="project" value="InterPro"/>
</dbReference>
<feature type="transmembrane region" description="Helical" evidence="12">
    <location>
        <begin position="194"/>
        <end position="212"/>
    </location>
</feature>
<evidence type="ECO:0000256" key="10">
    <source>
        <dbReference type="ARBA" id="ARBA00023136"/>
    </source>
</evidence>
<evidence type="ECO:0000259" key="13">
    <source>
        <dbReference type="Pfam" id="PF00999"/>
    </source>
</evidence>
<feature type="transmembrane region" description="Helical" evidence="12">
    <location>
        <begin position="164"/>
        <end position="182"/>
    </location>
</feature>
<dbReference type="PANTHER" id="PTHR10110">
    <property type="entry name" value="SODIUM/HYDROGEN EXCHANGER"/>
    <property type="match status" value="1"/>
</dbReference>
<evidence type="ECO:0000256" key="3">
    <source>
        <dbReference type="ARBA" id="ARBA00022448"/>
    </source>
</evidence>
<reference evidence="14" key="1">
    <citation type="submission" date="2020-09" db="EMBL/GenBank/DDBJ databases">
        <title>A novel bacterium of genus Hazenella, isolated from South China Sea.</title>
        <authorList>
            <person name="Huang H."/>
            <person name="Mo K."/>
            <person name="Hu Y."/>
        </authorList>
    </citation>
    <scope>NUCLEOTIDE SEQUENCE</scope>
    <source>
        <strain evidence="14">IB182357</strain>
    </source>
</reference>
<dbReference type="AlphaFoldDB" id="A0A926NDU2"/>
<protein>
    <submittedName>
        <fullName evidence="14">Cation:proton antiporter</fullName>
    </submittedName>
</protein>
<feature type="transmembrane region" description="Helical" evidence="12">
    <location>
        <begin position="92"/>
        <end position="115"/>
    </location>
</feature>
<keyword evidence="8" id="KW-0915">Sodium</keyword>
<gene>
    <name evidence="14" type="ORF">IC620_05115</name>
</gene>
<comment type="subcellular location">
    <subcellularLocation>
        <location evidence="1">Cell membrane</location>
        <topology evidence="1">Multi-pass membrane protein</topology>
    </subcellularLocation>
</comment>
<keyword evidence="4" id="KW-0050">Antiport</keyword>
<feature type="transmembrane region" description="Helical" evidence="12">
    <location>
        <begin position="29"/>
        <end position="47"/>
    </location>
</feature>
<keyword evidence="15" id="KW-1185">Reference proteome</keyword>
<accession>A0A926NDU2</accession>
<evidence type="ECO:0000256" key="8">
    <source>
        <dbReference type="ARBA" id="ARBA00023053"/>
    </source>
</evidence>
<dbReference type="EMBL" id="JACXAH010000005">
    <property type="protein sequence ID" value="MBD1371739.1"/>
    <property type="molecule type" value="Genomic_DNA"/>
</dbReference>